<dbReference type="EMBL" id="BX950229">
    <property type="protein sequence ID" value="CAF30306.1"/>
    <property type="molecule type" value="Genomic_DNA"/>
</dbReference>
<accession>Q6LZ79</accession>
<sequence length="70" mass="8095">MCEDLNQKQLEEFKTVNEILENAKKEVFKKTGCEVQGIGILWGNEEYQVSMNSGVYKKLSVFESLMDEDE</sequence>
<dbReference type="AlphaFoldDB" id="Q6LZ79"/>
<dbReference type="PATRIC" id="fig|267377.15.peg.769"/>
<dbReference type="eggNOG" id="arCOG09544">
    <property type="taxonomic scope" value="Archaea"/>
</dbReference>
<keyword evidence="2" id="KW-1185">Reference proteome</keyword>
<dbReference type="STRING" id="267377.MMP0750"/>
<dbReference type="KEGG" id="mmp:MMP0750"/>
<proteinExistence type="predicted"/>
<dbReference type="EnsemblBacteria" id="CAF30306">
    <property type="protein sequence ID" value="CAF30306"/>
    <property type="gene ID" value="MMP0750"/>
</dbReference>
<organism evidence="2">
    <name type="scientific">Methanococcus maripaludis (strain DSM 14266 / JCM 13030 / NBRC 101832 / S2 / LL)</name>
    <dbReference type="NCBI Taxonomy" id="267377"/>
    <lineage>
        <taxon>Archaea</taxon>
        <taxon>Methanobacteriati</taxon>
        <taxon>Methanobacteriota</taxon>
        <taxon>Methanomada group</taxon>
        <taxon>Methanococci</taxon>
        <taxon>Methanococcales</taxon>
        <taxon>Methanococcaceae</taxon>
        <taxon>Methanococcus</taxon>
    </lineage>
</organism>
<evidence type="ECO:0000313" key="1">
    <source>
        <dbReference type="EMBL" id="CAF30306.1"/>
    </source>
</evidence>
<dbReference type="GeneID" id="2762246"/>
<dbReference type="RefSeq" id="WP_011170694.1">
    <property type="nucleotide sequence ID" value="NC_005791.1"/>
</dbReference>
<reference evidence="1 2" key="1">
    <citation type="journal article" date="2004" name="J. Bacteriol.">
        <title>Complete genome sequence of the genetically tractable hydrogenotrophic methanogen Methanococcus maripaludis.</title>
        <authorList>
            <person name="Hendrickson E.L."/>
            <person name="Kaul R."/>
            <person name="Zhou Y."/>
            <person name="Bovee D."/>
            <person name="Chapman P."/>
            <person name="Chung J."/>
            <person name="Conway de Macario E."/>
            <person name="Dodsworth J.A."/>
            <person name="Gillett W."/>
            <person name="Graham D.E."/>
            <person name="Hackett M."/>
            <person name="Haydock A.K."/>
            <person name="Kang A."/>
            <person name="Land M.L."/>
            <person name="Levy R."/>
            <person name="Lie T.J."/>
            <person name="Major T.A."/>
            <person name="Moore B.C."/>
            <person name="Porat I."/>
            <person name="Palmeiri A."/>
            <person name="Rouse G."/>
            <person name="Saenphimmachak C."/>
            <person name="Soll D."/>
            <person name="Van Dien S."/>
            <person name="Wang T."/>
            <person name="Whitman W.B."/>
            <person name="Xia Q."/>
            <person name="Zhang Y."/>
            <person name="Larimer F.W."/>
            <person name="Olson M.V."/>
            <person name="Leigh J.A."/>
        </authorList>
    </citation>
    <scope>NUCLEOTIDE SEQUENCE [LARGE SCALE GENOMIC DNA]</scope>
    <source>
        <strain evidence="2">S2 / LL</strain>
    </source>
</reference>
<protein>
    <submittedName>
        <fullName evidence="1">Uncharacterized protein</fullName>
    </submittedName>
</protein>
<name>Q6LZ79_METMP</name>
<evidence type="ECO:0000313" key="2">
    <source>
        <dbReference type="Proteomes" id="UP000000590"/>
    </source>
</evidence>
<dbReference type="HOGENOM" id="CLU_2748226_0_0_2"/>
<dbReference type="Proteomes" id="UP000000590">
    <property type="component" value="Chromosome"/>
</dbReference>
<gene>
    <name evidence="1" type="ordered locus">MMP0750</name>
</gene>